<dbReference type="Proteomes" id="UP001153076">
    <property type="component" value="Unassembled WGS sequence"/>
</dbReference>
<protein>
    <submittedName>
        <fullName evidence="1">Uncharacterized protein</fullName>
    </submittedName>
</protein>
<comment type="caution">
    <text evidence="1">The sequence shown here is derived from an EMBL/GenBank/DDBJ whole genome shotgun (WGS) entry which is preliminary data.</text>
</comment>
<gene>
    <name evidence="1" type="ORF">Cgig2_030432</name>
</gene>
<name>A0A9Q1KQW4_9CARY</name>
<accession>A0A9Q1KQW4</accession>
<reference evidence="1" key="1">
    <citation type="submission" date="2022-04" db="EMBL/GenBank/DDBJ databases">
        <title>Carnegiea gigantea Genome sequencing and assembly v2.</title>
        <authorList>
            <person name="Copetti D."/>
            <person name="Sanderson M.J."/>
            <person name="Burquez A."/>
            <person name="Wojciechowski M.F."/>
        </authorList>
    </citation>
    <scope>NUCLEOTIDE SEQUENCE</scope>
    <source>
        <strain evidence="1">SGP5-SGP5p</strain>
        <tissue evidence="1">Aerial part</tissue>
    </source>
</reference>
<organism evidence="1 2">
    <name type="scientific">Carnegiea gigantea</name>
    <dbReference type="NCBI Taxonomy" id="171969"/>
    <lineage>
        <taxon>Eukaryota</taxon>
        <taxon>Viridiplantae</taxon>
        <taxon>Streptophyta</taxon>
        <taxon>Embryophyta</taxon>
        <taxon>Tracheophyta</taxon>
        <taxon>Spermatophyta</taxon>
        <taxon>Magnoliopsida</taxon>
        <taxon>eudicotyledons</taxon>
        <taxon>Gunneridae</taxon>
        <taxon>Pentapetalae</taxon>
        <taxon>Caryophyllales</taxon>
        <taxon>Cactineae</taxon>
        <taxon>Cactaceae</taxon>
        <taxon>Cactoideae</taxon>
        <taxon>Echinocereeae</taxon>
        <taxon>Carnegiea</taxon>
    </lineage>
</organism>
<dbReference type="AlphaFoldDB" id="A0A9Q1KQW4"/>
<sequence>MTIEESRDTEYAPKIELDLEALEDIMGSISKTRAKRKINVSVVVDDNALRMMVINIDIDDEWETNVEDMETSDKEWKLPRLRLLSVRDKRFTKIAAVEEDSKCDVIVNNMAKTFNAYVVYIRTKHLIDMLEDIRMTLMERIVVSRDIMQASEDDTYPRIGSKLDKEKEEVRNSFPIPSSNKVFQIVNHLYKKGNETDQGNKLNLLMSQERNEEEQIEGEEQGGVGKLLEVKEDTAVGEVEQAG</sequence>
<dbReference type="OrthoDB" id="687700at2759"/>
<keyword evidence="2" id="KW-1185">Reference proteome</keyword>
<proteinExistence type="predicted"/>
<evidence type="ECO:0000313" key="2">
    <source>
        <dbReference type="Proteomes" id="UP001153076"/>
    </source>
</evidence>
<evidence type="ECO:0000313" key="1">
    <source>
        <dbReference type="EMBL" id="KAJ8447201.1"/>
    </source>
</evidence>
<dbReference type="EMBL" id="JAKOGI010000040">
    <property type="protein sequence ID" value="KAJ8447201.1"/>
    <property type="molecule type" value="Genomic_DNA"/>
</dbReference>